<dbReference type="InterPro" id="IPR024211">
    <property type="entry name" value="DUF3841"/>
</dbReference>
<name>A0A7X0G862_9ACTN</name>
<organism evidence="1 2">
    <name type="scientific">Actinomadura coerulea</name>
    <dbReference type="NCBI Taxonomy" id="46159"/>
    <lineage>
        <taxon>Bacteria</taxon>
        <taxon>Bacillati</taxon>
        <taxon>Actinomycetota</taxon>
        <taxon>Actinomycetes</taxon>
        <taxon>Streptosporangiales</taxon>
        <taxon>Thermomonosporaceae</taxon>
        <taxon>Actinomadura</taxon>
    </lineage>
</organism>
<keyword evidence="2" id="KW-1185">Reference proteome</keyword>
<dbReference type="EMBL" id="JACHMQ010000001">
    <property type="protein sequence ID" value="MBB6400315.1"/>
    <property type="molecule type" value="Genomic_DNA"/>
</dbReference>
<evidence type="ECO:0000313" key="2">
    <source>
        <dbReference type="Proteomes" id="UP000546324"/>
    </source>
</evidence>
<accession>A0A7X0G862</accession>
<dbReference type="AlphaFoldDB" id="A0A7X0G862"/>
<gene>
    <name evidence="1" type="ORF">BKA00_007229</name>
</gene>
<proteinExistence type="predicted"/>
<dbReference type="RefSeq" id="WP_185032759.1">
    <property type="nucleotide sequence ID" value="NZ_JACHMQ010000001.1"/>
</dbReference>
<dbReference type="Proteomes" id="UP000546324">
    <property type="component" value="Unassembled WGS sequence"/>
</dbReference>
<sequence>MGYDLDAERLLLHTVQPVEALETLLTTGTLRPDPGLAEAEFADAYDWIHRMMAARLPTGGEGALWLWARTRRKHLVDTCHRSRGQVLLTCRVPRERVLLSHFDEWHLVLNKALGMPRLPGESEDDAFTRWEEAHDEFDARLRAAGIRDAPIREWPTDLRDEIERTWECILDRGNYGPSECWQGTVHALNADEVLEAVRIT</sequence>
<comment type="caution">
    <text evidence="1">The sequence shown here is derived from an EMBL/GenBank/DDBJ whole genome shotgun (WGS) entry which is preliminary data.</text>
</comment>
<protein>
    <recommendedName>
        <fullName evidence="3">DUF3841 domain-containing protein</fullName>
    </recommendedName>
</protein>
<dbReference type="Pfam" id="PF12952">
    <property type="entry name" value="DUF3841"/>
    <property type="match status" value="1"/>
</dbReference>
<reference evidence="1 2" key="1">
    <citation type="submission" date="2020-08" db="EMBL/GenBank/DDBJ databases">
        <title>Sequencing the genomes of 1000 actinobacteria strains.</title>
        <authorList>
            <person name="Klenk H.-P."/>
        </authorList>
    </citation>
    <scope>NUCLEOTIDE SEQUENCE [LARGE SCALE GENOMIC DNA]</scope>
    <source>
        <strain evidence="1 2">DSM 43675</strain>
    </source>
</reference>
<evidence type="ECO:0008006" key="3">
    <source>
        <dbReference type="Google" id="ProtNLM"/>
    </source>
</evidence>
<evidence type="ECO:0000313" key="1">
    <source>
        <dbReference type="EMBL" id="MBB6400315.1"/>
    </source>
</evidence>